<dbReference type="OrthoDB" id="2812958at2759"/>
<proteinExistence type="predicted"/>
<dbReference type="Proteomes" id="UP000076727">
    <property type="component" value="Unassembled WGS sequence"/>
</dbReference>
<evidence type="ECO:0000313" key="2">
    <source>
        <dbReference type="Proteomes" id="UP000076727"/>
    </source>
</evidence>
<dbReference type="AlphaFoldDB" id="A0A165KSR5"/>
<organism evidence="1 2">
    <name type="scientific">Daedalea quercina L-15889</name>
    <dbReference type="NCBI Taxonomy" id="1314783"/>
    <lineage>
        <taxon>Eukaryota</taxon>
        <taxon>Fungi</taxon>
        <taxon>Dikarya</taxon>
        <taxon>Basidiomycota</taxon>
        <taxon>Agaricomycotina</taxon>
        <taxon>Agaricomycetes</taxon>
        <taxon>Polyporales</taxon>
        <taxon>Fomitopsis</taxon>
    </lineage>
</organism>
<accession>A0A165KSR5</accession>
<protein>
    <submittedName>
        <fullName evidence="1">Uncharacterized protein</fullName>
    </submittedName>
</protein>
<name>A0A165KSR5_9APHY</name>
<dbReference type="EMBL" id="KV429175">
    <property type="protein sequence ID" value="KZT63535.1"/>
    <property type="molecule type" value="Genomic_DNA"/>
</dbReference>
<gene>
    <name evidence="1" type="ORF">DAEQUDRAFT_733729</name>
</gene>
<keyword evidence="2" id="KW-1185">Reference proteome</keyword>
<sequence length="249" mass="27645">MDPDSVRALLSRHEQSEFPPMKSDCLRTWLQDVGDHPDDLHIVIRSKTFPCVTFYDTDSRQMHDVSNAITNTKVVDVMPEGMQTHDVYMAPPGLTVTTDAAVRDAVASLDLATLTKVARSASFKTIAPWGFVPSDLHLILAPEADAVEDLLPSQRRDIFFDAKPFGPPSSESEPLAFSISQQNKDKHIIRGRPDQLALPPSLLDETLAQLRHNIDHIEPTSSDIQCYAELKTIGSVVYDSRAGFHRTIS</sequence>
<evidence type="ECO:0000313" key="1">
    <source>
        <dbReference type="EMBL" id="KZT63535.1"/>
    </source>
</evidence>
<reference evidence="1 2" key="1">
    <citation type="journal article" date="2016" name="Mol. Biol. Evol.">
        <title>Comparative Genomics of Early-Diverging Mushroom-Forming Fungi Provides Insights into the Origins of Lignocellulose Decay Capabilities.</title>
        <authorList>
            <person name="Nagy L.G."/>
            <person name="Riley R."/>
            <person name="Tritt A."/>
            <person name="Adam C."/>
            <person name="Daum C."/>
            <person name="Floudas D."/>
            <person name="Sun H."/>
            <person name="Yadav J.S."/>
            <person name="Pangilinan J."/>
            <person name="Larsson K.H."/>
            <person name="Matsuura K."/>
            <person name="Barry K."/>
            <person name="Labutti K."/>
            <person name="Kuo R."/>
            <person name="Ohm R.A."/>
            <person name="Bhattacharya S.S."/>
            <person name="Shirouzu T."/>
            <person name="Yoshinaga Y."/>
            <person name="Martin F.M."/>
            <person name="Grigoriev I.V."/>
            <person name="Hibbett D.S."/>
        </authorList>
    </citation>
    <scope>NUCLEOTIDE SEQUENCE [LARGE SCALE GENOMIC DNA]</scope>
    <source>
        <strain evidence="1 2">L-15889</strain>
    </source>
</reference>